<dbReference type="InterPro" id="IPR036047">
    <property type="entry name" value="F-box-like_dom_sf"/>
</dbReference>
<evidence type="ECO:0000259" key="1">
    <source>
        <dbReference type="PROSITE" id="PS50181"/>
    </source>
</evidence>
<dbReference type="SUPFAM" id="SSF81383">
    <property type="entry name" value="F-box domain"/>
    <property type="match status" value="1"/>
</dbReference>
<protein>
    <recommendedName>
        <fullName evidence="1">F-box domain-containing protein</fullName>
    </recommendedName>
</protein>
<dbReference type="PROSITE" id="PS50181">
    <property type="entry name" value="FBOX"/>
    <property type="match status" value="1"/>
</dbReference>
<dbReference type="Proteomes" id="UP001378960">
    <property type="component" value="Unassembled WGS sequence"/>
</dbReference>
<evidence type="ECO:0000313" key="3">
    <source>
        <dbReference type="Proteomes" id="UP001378960"/>
    </source>
</evidence>
<feature type="domain" description="F-box" evidence="1">
    <location>
        <begin position="1"/>
        <end position="44"/>
    </location>
</feature>
<keyword evidence="3" id="KW-1185">Reference proteome</keyword>
<accession>A0AAV5R802</accession>
<dbReference type="SMART" id="SM00256">
    <property type="entry name" value="FBOX"/>
    <property type="match status" value="1"/>
</dbReference>
<dbReference type="AlphaFoldDB" id="A0AAV5R802"/>
<comment type="caution">
    <text evidence="2">The sequence shown here is derived from an EMBL/GenBank/DDBJ whole genome shotgun (WGS) entry which is preliminary data.</text>
</comment>
<sequence length="580" mass="69116">MLDELPIEIWKKIGGYLDSDDILNLMKTSKRMEFLRSDIIWKDIVKQNWFLTFYDLESLTYNDSTEYEKNGSYFELFKKLKLDDYHVIKVIDYMIDLNENKLSSVQLKLEGIYKKFKYCLPQLMRELRHLKPDDYNEINGRLAITQKQFDAYTKERSTNLRRIYIASKIIKAYNSRKFYEFLKTFEIMTDSERPKDYETFHLQFSLCDPLFYDSLLIRDKIINETINEYNSIDFETSHGSNVKKVFKISKILINKLEKQDGFITDYIEQDVNDLDDAWLLSRLYMGDYEYPYPLLFLIIKKICSLVGLDQVVSLYFDYMLIENENKVVFKFCKRFDGLKVRVFRRNEDINNDNNNKDPNSTYTLNGENGDVYEYESIFISSVFAQRRKILEVNRIKDSKRYGHMINKTMYKAISQLSFIGNNLNPYMIIRVLALAHRDILEPEVITFFNRCLFMDEMKKSSDEKLFSLNELFRKETTTTMIEELKKDRFYEVDDKSTIGKHFDTMSKQGVIIKVMKSNENDSLYYCTYSSHSYGGVVREDKFDETDFDIFYNKPFVNALLCDDKLGKFFKSFDNGKFEVL</sequence>
<evidence type="ECO:0000313" key="2">
    <source>
        <dbReference type="EMBL" id="GMM47665.1"/>
    </source>
</evidence>
<gene>
    <name evidence="2" type="ORF">DAPK24_042630</name>
</gene>
<dbReference type="EMBL" id="BTGB01000009">
    <property type="protein sequence ID" value="GMM47665.1"/>
    <property type="molecule type" value="Genomic_DNA"/>
</dbReference>
<organism evidence="2 3">
    <name type="scientific">Pichia kluyveri</name>
    <name type="common">Yeast</name>
    <dbReference type="NCBI Taxonomy" id="36015"/>
    <lineage>
        <taxon>Eukaryota</taxon>
        <taxon>Fungi</taxon>
        <taxon>Dikarya</taxon>
        <taxon>Ascomycota</taxon>
        <taxon>Saccharomycotina</taxon>
        <taxon>Pichiomycetes</taxon>
        <taxon>Pichiales</taxon>
        <taxon>Pichiaceae</taxon>
        <taxon>Pichia</taxon>
    </lineage>
</organism>
<reference evidence="2 3" key="1">
    <citation type="journal article" date="2023" name="Elife">
        <title>Identification of key yeast species and microbe-microbe interactions impacting larval growth of Drosophila in the wild.</title>
        <authorList>
            <person name="Mure A."/>
            <person name="Sugiura Y."/>
            <person name="Maeda R."/>
            <person name="Honda K."/>
            <person name="Sakurai N."/>
            <person name="Takahashi Y."/>
            <person name="Watada M."/>
            <person name="Katoh T."/>
            <person name="Gotoh A."/>
            <person name="Gotoh Y."/>
            <person name="Taniguchi I."/>
            <person name="Nakamura K."/>
            <person name="Hayashi T."/>
            <person name="Katayama T."/>
            <person name="Uemura T."/>
            <person name="Hattori Y."/>
        </authorList>
    </citation>
    <scope>NUCLEOTIDE SEQUENCE [LARGE SCALE GENOMIC DNA]</scope>
    <source>
        <strain evidence="2 3">PK-24</strain>
    </source>
</reference>
<proteinExistence type="predicted"/>
<name>A0AAV5R802_PICKL</name>
<dbReference type="InterPro" id="IPR001810">
    <property type="entry name" value="F-box_dom"/>
</dbReference>